<dbReference type="RefSeq" id="WP_354465034.1">
    <property type="nucleotide sequence ID" value="NZ_JBEWSZ010000013.1"/>
</dbReference>
<keyword evidence="3" id="KW-1185">Reference proteome</keyword>
<dbReference type="PANTHER" id="PTHR43861">
    <property type="entry name" value="TRANS-ACONITATE 2-METHYLTRANSFERASE-RELATED"/>
    <property type="match status" value="1"/>
</dbReference>
<dbReference type="GO" id="GO:0008168">
    <property type="term" value="F:methyltransferase activity"/>
    <property type="evidence" value="ECO:0007669"/>
    <property type="project" value="UniProtKB-KW"/>
</dbReference>
<keyword evidence="2" id="KW-0808">Transferase</keyword>
<keyword evidence="2" id="KW-0489">Methyltransferase</keyword>
<name>A0ABV2DS79_9HYPH</name>
<dbReference type="Proteomes" id="UP001548832">
    <property type="component" value="Unassembled WGS sequence"/>
</dbReference>
<protein>
    <submittedName>
        <fullName evidence="2">Methyltransferase domain-containing protein</fullName>
    </submittedName>
</protein>
<accession>A0ABV2DS79</accession>
<dbReference type="InterPro" id="IPR029063">
    <property type="entry name" value="SAM-dependent_MTases_sf"/>
</dbReference>
<dbReference type="EMBL" id="JBEWSZ010000013">
    <property type="protein sequence ID" value="MET2832829.1"/>
    <property type="molecule type" value="Genomic_DNA"/>
</dbReference>
<evidence type="ECO:0000259" key="1">
    <source>
        <dbReference type="Pfam" id="PF13847"/>
    </source>
</evidence>
<dbReference type="SUPFAM" id="SSF53335">
    <property type="entry name" value="S-adenosyl-L-methionine-dependent methyltransferases"/>
    <property type="match status" value="1"/>
</dbReference>
<evidence type="ECO:0000313" key="2">
    <source>
        <dbReference type="EMBL" id="MET2832829.1"/>
    </source>
</evidence>
<dbReference type="CDD" id="cd02440">
    <property type="entry name" value="AdoMet_MTases"/>
    <property type="match status" value="1"/>
</dbReference>
<dbReference type="InterPro" id="IPR025714">
    <property type="entry name" value="Methyltranfer_dom"/>
</dbReference>
<evidence type="ECO:0000313" key="3">
    <source>
        <dbReference type="Proteomes" id="UP001548832"/>
    </source>
</evidence>
<comment type="caution">
    <text evidence="2">The sequence shown here is derived from an EMBL/GenBank/DDBJ whole genome shotgun (WGS) entry which is preliminary data.</text>
</comment>
<gene>
    <name evidence="2" type="ORF">ABVQ20_38540</name>
</gene>
<organism evidence="2 3">
    <name type="scientific">Mesorhizobium shangrilense</name>
    <dbReference type="NCBI Taxonomy" id="460060"/>
    <lineage>
        <taxon>Bacteria</taxon>
        <taxon>Pseudomonadati</taxon>
        <taxon>Pseudomonadota</taxon>
        <taxon>Alphaproteobacteria</taxon>
        <taxon>Hyphomicrobiales</taxon>
        <taxon>Phyllobacteriaceae</taxon>
        <taxon>Mesorhizobium</taxon>
    </lineage>
</organism>
<proteinExistence type="predicted"/>
<dbReference type="Pfam" id="PF13847">
    <property type="entry name" value="Methyltransf_31"/>
    <property type="match status" value="1"/>
</dbReference>
<reference evidence="2 3" key="1">
    <citation type="submission" date="2024-06" db="EMBL/GenBank/DDBJ databases">
        <authorList>
            <person name="Kim D.-U."/>
        </authorList>
    </citation>
    <scope>NUCLEOTIDE SEQUENCE [LARGE SCALE GENOMIC DNA]</scope>
    <source>
        <strain evidence="2 3">KACC15460</strain>
    </source>
</reference>
<feature type="domain" description="Methyltransferase" evidence="1">
    <location>
        <begin position="45"/>
        <end position="152"/>
    </location>
</feature>
<dbReference type="Gene3D" id="3.40.50.150">
    <property type="entry name" value="Vaccinia Virus protein VP39"/>
    <property type="match status" value="1"/>
</dbReference>
<sequence>MAMAVRNSDPYIIKGGKEGRARLAVISRVLAPSTQSVLDRFEPLSDSTVIDAGCAGGDVSFELAQRVGANGRVVGIDFDESKLVLAREEAAARGIGNIEFHNANILHPWPADGAALVHVRFVLTHLADPERLLERAWEALLPGGAIVTEDIDYGSQFCDPPCPAFDRYAELYVEASRRRGADPFIGRRLVRLLEGVGFADVDSALTQPYGRQGDVKQVPMLTFSAIANALTSSGIATSDEVGRVTAKLDAFAARPDTTMSCPRIFQAWGRKPVGAQFQPSKRGHKLRDHS</sequence>
<dbReference type="GO" id="GO:0032259">
    <property type="term" value="P:methylation"/>
    <property type="evidence" value="ECO:0007669"/>
    <property type="project" value="UniProtKB-KW"/>
</dbReference>